<feature type="region of interest" description="Disordered" evidence="5">
    <location>
        <begin position="528"/>
        <end position="551"/>
    </location>
</feature>
<sequence length="551" mass="57184">MTQAVSKPTAPTSGEMTHRQVLEALSGLLLGMFMSILSGTVVSNALPRIITELNGTQSAYTWVVTATLLATTATTPIWGKLADLTSKKLLIQIALSVFLVGSVLAGLSQSTGQLIACRVVQGIGAGGLTALGQVIMAAIISPRERGRYMGYLGAVMAIGTIGGPLIGGVIVDTSWLGWRWCFYIGVPFALLAIVVLQKTLRLPVVTRKVKIDYLGATVITAAVSLLLIWVSLAGDRYAWASWQTAVMLGGTVVLSALAILIESRAAEPIIPLKLFRSRTVTLATVASIAVGLAMFGATLFLSLYFQISRGQSPTKAGLMTLPMVAGLLFSSTIIGRVITRTGFWKRYLVAGSIIMTVAFGLMGTIDANTSLVLLSAYMALIGVGIGMTMQNLVLAVQNVVDPRELGAASSVVAFFRSLGGAIGVSALGAVLANQVKTYITEGFAKLGPAAASAASGMGDGSMPDVRELSPPIRLIVEHAYGDAVGDLFLVAIPFALIAVLAIVFLKEVPLGQRSGSQMVAEMEQAGTVAASGATAPVDGSDKPAGIGGRRG</sequence>
<feature type="transmembrane region" description="Helical" evidence="6">
    <location>
        <begin position="239"/>
        <end position="261"/>
    </location>
</feature>
<evidence type="ECO:0000256" key="6">
    <source>
        <dbReference type="SAM" id="Phobius"/>
    </source>
</evidence>
<feature type="transmembrane region" description="Helical" evidence="6">
    <location>
        <begin position="211"/>
        <end position="233"/>
    </location>
</feature>
<dbReference type="PANTHER" id="PTHR23501:SF197">
    <property type="entry name" value="COMD"/>
    <property type="match status" value="1"/>
</dbReference>
<dbReference type="SUPFAM" id="SSF103473">
    <property type="entry name" value="MFS general substrate transporter"/>
    <property type="match status" value="1"/>
</dbReference>
<feature type="transmembrane region" description="Helical" evidence="6">
    <location>
        <begin position="347"/>
        <end position="365"/>
    </location>
</feature>
<evidence type="ECO:0000259" key="7">
    <source>
        <dbReference type="PROSITE" id="PS50850"/>
    </source>
</evidence>
<feature type="transmembrane region" description="Helical" evidence="6">
    <location>
        <begin position="119"/>
        <end position="139"/>
    </location>
</feature>
<feature type="transmembrane region" description="Helical" evidence="6">
    <location>
        <begin position="177"/>
        <end position="199"/>
    </location>
</feature>
<reference evidence="9" key="1">
    <citation type="journal article" date="2019" name="Int. J. Syst. Evol. Microbiol.">
        <title>The Global Catalogue of Microorganisms (GCM) 10K type strain sequencing project: providing services to taxonomists for standard genome sequencing and annotation.</title>
        <authorList>
            <consortium name="The Broad Institute Genomics Platform"/>
            <consortium name="The Broad Institute Genome Sequencing Center for Infectious Disease"/>
            <person name="Wu L."/>
            <person name="Ma J."/>
        </authorList>
    </citation>
    <scope>NUCLEOTIDE SEQUENCE [LARGE SCALE GENOMIC DNA]</scope>
    <source>
        <strain evidence="9">JCM 31037</strain>
    </source>
</reference>
<dbReference type="InterPro" id="IPR020846">
    <property type="entry name" value="MFS_dom"/>
</dbReference>
<dbReference type="Gene3D" id="1.20.1720.10">
    <property type="entry name" value="Multidrug resistance protein D"/>
    <property type="match status" value="1"/>
</dbReference>
<feature type="transmembrane region" description="Helical" evidence="6">
    <location>
        <begin position="487"/>
        <end position="505"/>
    </location>
</feature>
<evidence type="ECO:0000313" key="8">
    <source>
        <dbReference type="EMBL" id="MFD1323835.1"/>
    </source>
</evidence>
<evidence type="ECO:0000256" key="3">
    <source>
        <dbReference type="ARBA" id="ARBA00022989"/>
    </source>
</evidence>
<feature type="transmembrane region" description="Helical" evidence="6">
    <location>
        <begin position="282"/>
        <end position="304"/>
    </location>
</feature>
<keyword evidence="2 6" id="KW-0812">Transmembrane</keyword>
<feature type="domain" description="Major facilitator superfamily (MFS) profile" evidence="7">
    <location>
        <begin position="24"/>
        <end position="510"/>
    </location>
</feature>
<feature type="transmembrane region" description="Helical" evidence="6">
    <location>
        <begin position="316"/>
        <end position="335"/>
    </location>
</feature>
<dbReference type="PRINTS" id="PR01036">
    <property type="entry name" value="TCRTETB"/>
</dbReference>
<accession>A0ABW3YJ89</accession>
<dbReference type="EMBL" id="JBHTMP010000037">
    <property type="protein sequence ID" value="MFD1323835.1"/>
    <property type="molecule type" value="Genomic_DNA"/>
</dbReference>
<dbReference type="PANTHER" id="PTHR23501">
    <property type="entry name" value="MAJOR FACILITATOR SUPERFAMILY"/>
    <property type="match status" value="1"/>
</dbReference>
<proteinExistence type="predicted"/>
<dbReference type="InterPro" id="IPR036259">
    <property type="entry name" value="MFS_trans_sf"/>
</dbReference>
<evidence type="ECO:0000256" key="4">
    <source>
        <dbReference type="ARBA" id="ARBA00023136"/>
    </source>
</evidence>
<dbReference type="CDD" id="cd17502">
    <property type="entry name" value="MFS_Azr1_MDR_like"/>
    <property type="match status" value="1"/>
</dbReference>
<protein>
    <submittedName>
        <fullName evidence="8">MFS transporter</fullName>
    </submittedName>
</protein>
<evidence type="ECO:0000256" key="1">
    <source>
        <dbReference type="ARBA" id="ARBA00004651"/>
    </source>
</evidence>
<evidence type="ECO:0000313" key="9">
    <source>
        <dbReference type="Proteomes" id="UP001597260"/>
    </source>
</evidence>
<keyword evidence="3 6" id="KW-1133">Transmembrane helix</keyword>
<feature type="transmembrane region" description="Helical" evidence="6">
    <location>
        <begin position="21"/>
        <end position="39"/>
    </location>
</feature>
<feature type="transmembrane region" description="Helical" evidence="6">
    <location>
        <begin position="59"/>
        <end position="77"/>
    </location>
</feature>
<feature type="transmembrane region" description="Helical" evidence="6">
    <location>
        <begin position="371"/>
        <end position="393"/>
    </location>
</feature>
<dbReference type="InterPro" id="IPR011701">
    <property type="entry name" value="MFS"/>
</dbReference>
<feature type="transmembrane region" description="Helical" evidence="6">
    <location>
        <begin position="405"/>
        <end position="432"/>
    </location>
</feature>
<dbReference type="RefSeq" id="WP_377573455.1">
    <property type="nucleotide sequence ID" value="NZ_JBHTMP010000037.1"/>
</dbReference>
<evidence type="ECO:0000256" key="2">
    <source>
        <dbReference type="ARBA" id="ARBA00022692"/>
    </source>
</evidence>
<dbReference type="PROSITE" id="PS50850">
    <property type="entry name" value="MFS"/>
    <property type="match status" value="1"/>
</dbReference>
<dbReference type="Pfam" id="PF07690">
    <property type="entry name" value="MFS_1"/>
    <property type="match status" value="1"/>
</dbReference>
<evidence type="ECO:0000256" key="5">
    <source>
        <dbReference type="SAM" id="MobiDB-lite"/>
    </source>
</evidence>
<gene>
    <name evidence="8" type="ORF">ACFQ4H_22360</name>
</gene>
<keyword evidence="4 6" id="KW-0472">Membrane</keyword>
<feature type="transmembrane region" description="Helical" evidence="6">
    <location>
        <begin position="151"/>
        <end position="171"/>
    </location>
</feature>
<organism evidence="8 9">
    <name type="scientific">Micromonospora sonneratiae</name>
    <dbReference type="NCBI Taxonomy" id="1184706"/>
    <lineage>
        <taxon>Bacteria</taxon>
        <taxon>Bacillati</taxon>
        <taxon>Actinomycetota</taxon>
        <taxon>Actinomycetes</taxon>
        <taxon>Micromonosporales</taxon>
        <taxon>Micromonosporaceae</taxon>
        <taxon>Micromonospora</taxon>
    </lineage>
</organism>
<name>A0ABW3YJ89_9ACTN</name>
<dbReference type="Proteomes" id="UP001597260">
    <property type="component" value="Unassembled WGS sequence"/>
</dbReference>
<feature type="transmembrane region" description="Helical" evidence="6">
    <location>
        <begin position="89"/>
        <end position="107"/>
    </location>
</feature>
<dbReference type="Gene3D" id="1.20.1250.20">
    <property type="entry name" value="MFS general substrate transporter like domains"/>
    <property type="match status" value="1"/>
</dbReference>
<keyword evidence="9" id="KW-1185">Reference proteome</keyword>
<comment type="caution">
    <text evidence="8">The sequence shown here is derived from an EMBL/GenBank/DDBJ whole genome shotgun (WGS) entry which is preliminary data.</text>
</comment>
<comment type="subcellular location">
    <subcellularLocation>
        <location evidence="1">Cell membrane</location>
        <topology evidence="1">Multi-pass membrane protein</topology>
    </subcellularLocation>
</comment>